<organism evidence="1 2">
    <name type="scientific">Streptomyces showdoensis</name>
    <dbReference type="NCBI Taxonomy" id="68268"/>
    <lineage>
        <taxon>Bacteria</taxon>
        <taxon>Bacillati</taxon>
        <taxon>Actinomycetota</taxon>
        <taxon>Actinomycetes</taxon>
        <taxon>Kitasatosporales</taxon>
        <taxon>Streptomycetaceae</taxon>
        <taxon>Streptomyces</taxon>
    </lineage>
</organism>
<dbReference type="AlphaFoldDB" id="A0A2P2GFU2"/>
<accession>A0A2P2GFU2</accession>
<reference evidence="1 2" key="1">
    <citation type="submission" date="2015-05" db="EMBL/GenBank/DDBJ databases">
        <title>Draft Genome assembly of Streptomyces showdoensis.</title>
        <authorList>
            <person name="Thapa K.K."/>
            <person name="Metsa-Ketela M."/>
        </authorList>
    </citation>
    <scope>NUCLEOTIDE SEQUENCE [LARGE SCALE GENOMIC DNA]</scope>
    <source>
        <strain evidence="1 2">ATCC 15227</strain>
    </source>
</reference>
<dbReference type="EMBL" id="LAQS01000060">
    <property type="protein sequence ID" value="KKZ70388.1"/>
    <property type="molecule type" value="Genomic_DNA"/>
</dbReference>
<dbReference type="RefSeq" id="WP_046911049.1">
    <property type="nucleotide sequence ID" value="NZ_JBHMCW010000012.1"/>
</dbReference>
<sequence>MKPTAESVRFLNEEVRVPRGLRELTSIDFPSETGALVELLTEEWEGCVLPCYGGNYLGWNRLSVSPGGWTSSPEGDEFIRFAENHDLACAIVLRRDGRVGVSWSGEYTDMFAGFTEFVETVALWSTLRGWTVLTGFGLRYADAVEFVSRGRTRPMTGGSLTRWTRFDDAVVLEEPFLTGDPDRPPRVHLVVADPTPLTGSDLVGSLPYPMVSTVGEGFPGLPAGWD</sequence>
<gene>
    <name evidence="1" type="ORF">VO63_29160</name>
</gene>
<protein>
    <submittedName>
        <fullName evidence="1">Uncharacterized protein</fullName>
    </submittedName>
</protein>
<evidence type="ECO:0000313" key="2">
    <source>
        <dbReference type="Proteomes" id="UP000265325"/>
    </source>
</evidence>
<comment type="caution">
    <text evidence="1">The sequence shown here is derived from an EMBL/GenBank/DDBJ whole genome shotgun (WGS) entry which is preliminary data.</text>
</comment>
<dbReference type="Proteomes" id="UP000265325">
    <property type="component" value="Unassembled WGS sequence"/>
</dbReference>
<name>A0A2P2GFU2_STREW</name>
<keyword evidence="2" id="KW-1185">Reference proteome</keyword>
<evidence type="ECO:0000313" key="1">
    <source>
        <dbReference type="EMBL" id="KKZ70388.1"/>
    </source>
</evidence>
<proteinExistence type="predicted"/>